<dbReference type="InterPro" id="IPR036761">
    <property type="entry name" value="TTHA0802/YceI-like_sf"/>
</dbReference>
<name>A0ABP8FWK5_9BACT</name>
<dbReference type="RefSeq" id="WP_344979245.1">
    <property type="nucleotide sequence ID" value="NZ_BAABFN010000005.1"/>
</dbReference>
<protein>
    <recommendedName>
        <fullName evidence="1">Lipid/polyisoprenoid-binding YceI-like domain-containing protein</fullName>
    </recommendedName>
</protein>
<gene>
    <name evidence="2" type="ORF">GCM10023143_22210</name>
</gene>
<organism evidence="2 3">
    <name type="scientific">Compostibacter hankyongensis</name>
    <dbReference type="NCBI Taxonomy" id="1007089"/>
    <lineage>
        <taxon>Bacteria</taxon>
        <taxon>Pseudomonadati</taxon>
        <taxon>Bacteroidota</taxon>
        <taxon>Chitinophagia</taxon>
        <taxon>Chitinophagales</taxon>
        <taxon>Chitinophagaceae</taxon>
        <taxon>Compostibacter</taxon>
    </lineage>
</organism>
<dbReference type="EMBL" id="BAABFN010000005">
    <property type="protein sequence ID" value="GAA4312494.1"/>
    <property type="molecule type" value="Genomic_DNA"/>
</dbReference>
<keyword evidence="3" id="KW-1185">Reference proteome</keyword>
<reference evidence="3" key="1">
    <citation type="journal article" date="2019" name="Int. J. Syst. Evol. Microbiol.">
        <title>The Global Catalogue of Microorganisms (GCM) 10K type strain sequencing project: providing services to taxonomists for standard genome sequencing and annotation.</title>
        <authorList>
            <consortium name="The Broad Institute Genomics Platform"/>
            <consortium name="The Broad Institute Genome Sequencing Center for Infectious Disease"/>
            <person name="Wu L."/>
            <person name="Ma J."/>
        </authorList>
    </citation>
    <scope>NUCLEOTIDE SEQUENCE [LARGE SCALE GENOMIC DNA]</scope>
    <source>
        <strain evidence="3">JCM 17664</strain>
    </source>
</reference>
<dbReference type="PANTHER" id="PTHR34406">
    <property type="entry name" value="PROTEIN YCEI"/>
    <property type="match status" value="1"/>
</dbReference>
<accession>A0ABP8FWK5</accession>
<sequence length="197" mass="21564">MNIVTNMIGAVFLLSGYCACGQYNYSLFEDHVIKIHGSSNIRDWTESVQKASGGASISWNNDGSFDLNASSLVMVVQSIKSKKGSVMDEKTHKALKSEKYPVIEFALTTPLRSVLAYANGYAVTASGNLSIAGVTRPVQIRVKLFTTGRRRIVAEGSCQINMLDYGIDPPAALFGMLKVTEDITIQFRGLFIANDYY</sequence>
<dbReference type="Gene3D" id="2.40.128.110">
    <property type="entry name" value="Lipid/polyisoprenoid-binding, YceI-like"/>
    <property type="match status" value="1"/>
</dbReference>
<feature type="domain" description="Lipid/polyisoprenoid-binding YceI-like" evidence="1">
    <location>
        <begin position="30"/>
        <end position="192"/>
    </location>
</feature>
<dbReference type="SMART" id="SM00867">
    <property type="entry name" value="YceI"/>
    <property type="match status" value="1"/>
</dbReference>
<dbReference type="SUPFAM" id="SSF101874">
    <property type="entry name" value="YceI-like"/>
    <property type="match status" value="1"/>
</dbReference>
<comment type="caution">
    <text evidence="2">The sequence shown here is derived from an EMBL/GenBank/DDBJ whole genome shotgun (WGS) entry which is preliminary data.</text>
</comment>
<evidence type="ECO:0000313" key="2">
    <source>
        <dbReference type="EMBL" id="GAA4312494.1"/>
    </source>
</evidence>
<dbReference type="InterPro" id="IPR007372">
    <property type="entry name" value="Lipid/polyisoprenoid-bd_YceI"/>
</dbReference>
<evidence type="ECO:0000259" key="1">
    <source>
        <dbReference type="SMART" id="SM00867"/>
    </source>
</evidence>
<evidence type="ECO:0000313" key="3">
    <source>
        <dbReference type="Proteomes" id="UP001501207"/>
    </source>
</evidence>
<dbReference type="Proteomes" id="UP001501207">
    <property type="component" value="Unassembled WGS sequence"/>
</dbReference>
<dbReference type="PANTHER" id="PTHR34406:SF1">
    <property type="entry name" value="PROTEIN YCEI"/>
    <property type="match status" value="1"/>
</dbReference>
<dbReference type="Pfam" id="PF04264">
    <property type="entry name" value="YceI"/>
    <property type="match status" value="1"/>
</dbReference>
<proteinExistence type="predicted"/>